<evidence type="ECO:0000313" key="2">
    <source>
        <dbReference type="EMBL" id="CUF99232.1"/>
    </source>
</evidence>
<dbReference type="InterPro" id="IPR014819">
    <property type="entry name" value="PriCT_2"/>
</dbReference>
<proteinExistence type="predicted"/>
<reference evidence="3" key="1">
    <citation type="submission" date="2015-09" db="EMBL/GenBank/DDBJ databases">
        <authorList>
            <consortium name="Pathogen Informatics"/>
        </authorList>
    </citation>
    <scope>NUCLEOTIDE SEQUENCE [LARGE SCALE GENOMIC DNA]</scope>
    <source>
        <strain evidence="3">Lake Konstanz</strain>
    </source>
</reference>
<dbReference type="EMBL" id="CYKH01000481">
    <property type="protein sequence ID" value="CUF99232.1"/>
    <property type="molecule type" value="Genomic_DNA"/>
</dbReference>
<keyword evidence="3" id="KW-1185">Reference proteome</keyword>
<dbReference type="Proteomes" id="UP000051952">
    <property type="component" value="Unassembled WGS sequence"/>
</dbReference>
<gene>
    <name evidence="2" type="ORF">BSAL_68775</name>
</gene>
<evidence type="ECO:0000259" key="1">
    <source>
        <dbReference type="Pfam" id="PF08707"/>
    </source>
</evidence>
<dbReference type="Pfam" id="PF08707">
    <property type="entry name" value="PriCT_2"/>
    <property type="match status" value="1"/>
</dbReference>
<accession>A0A0S4IY41</accession>
<dbReference type="AlphaFoldDB" id="A0A0S4IY41"/>
<dbReference type="GO" id="GO:0016817">
    <property type="term" value="F:hydrolase activity, acting on acid anhydrides"/>
    <property type="evidence" value="ECO:0007669"/>
    <property type="project" value="InterPro"/>
</dbReference>
<dbReference type="OMA" id="INAFRRC"/>
<organism evidence="2 3">
    <name type="scientific">Bodo saltans</name>
    <name type="common">Flagellated protozoan</name>
    <dbReference type="NCBI Taxonomy" id="75058"/>
    <lineage>
        <taxon>Eukaryota</taxon>
        <taxon>Discoba</taxon>
        <taxon>Euglenozoa</taxon>
        <taxon>Kinetoplastea</taxon>
        <taxon>Metakinetoplastina</taxon>
        <taxon>Eubodonida</taxon>
        <taxon>Bodonidae</taxon>
        <taxon>Bodo</taxon>
    </lineage>
</organism>
<protein>
    <submittedName>
        <fullName evidence="2">Mitochondrial DNA primase, putative</fullName>
    </submittedName>
</protein>
<dbReference type="VEuPathDB" id="TriTrypDB:BSAL_68775"/>
<dbReference type="OrthoDB" id="277469at2759"/>
<sequence length="387" mass="42550">MRRSYVVYNANASAAKMVKSYKLFEVSSQCGPFDSMFARKLPGGGCQFFAWPGLSQSLACQGILSMPAHLQTVHSLFGRNDVPMDICADIDCAVPEGLNNVDAVQAFQKKILAQHIQGLHEAIHSEGEKIESQVCLQSPNFKKASFHIHIKLKDAAFADFRSLQGFLQTAAGKGNIPFIDLQIYRHNGMLRMYKSKKENLQSPISLYSDPSTQIGFPGGVVSDLDAAIHSLGARGKDTYSRLIHKQSTVRGEYHFSPGSNGAGGAGGTTASTKLSCSAPKSKIEACENARAWILNTPAEQVQNWKGWLGVGMNAYRVAHHFNGTQIASFNGRTVENELLHAWIELSKKVPHKFVPGDCEKSWATFAPESREDSWWVSYRALFNAAHK</sequence>
<name>A0A0S4IY41_BODSA</name>
<evidence type="ECO:0000313" key="3">
    <source>
        <dbReference type="Proteomes" id="UP000051952"/>
    </source>
</evidence>
<feature type="domain" description="Primase C-terminal 2" evidence="1">
    <location>
        <begin position="291"/>
        <end position="370"/>
    </location>
</feature>